<evidence type="ECO:0000313" key="1">
    <source>
        <dbReference type="EMBL" id="WCA46221.1"/>
    </source>
</evidence>
<reference evidence="1" key="2">
    <citation type="journal article" date="2024" name="Viruses">
        <title>New Genera and Species of Caulobacter and Brevundimonas Bacteriophages Provide Insights into Phage Genome Evolution.</title>
        <authorList>
            <person name="Ely B."/>
            <person name="Hils M."/>
            <person name="Clarke A."/>
            <person name="Albert M."/>
            <person name="Holness N."/>
            <person name="Lenski J."/>
            <person name="Mohammadi T."/>
        </authorList>
    </citation>
    <scope>NUCLEOTIDE SEQUENCE</scope>
</reference>
<keyword evidence="2" id="KW-1185">Reference proteome</keyword>
<organism evidence="1 2">
    <name type="scientific">Caulobacter phage DCM</name>
    <dbReference type="NCBI Taxonomy" id="3020391"/>
    <lineage>
        <taxon>Viruses</taxon>
        <taxon>Duplodnaviria</taxon>
        <taxon>Heunggongvirae</taxon>
        <taxon>Uroviricota</taxon>
        <taxon>Caudoviricetes</taxon>
        <taxon>Autographivirales</taxon>
        <taxon>Autonotataviridae</taxon>
        <taxon>Dcimvirus</taxon>
        <taxon>Dcimvirus DCM</taxon>
    </lineage>
</organism>
<reference evidence="1" key="1">
    <citation type="submission" date="2022-12" db="EMBL/GenBank/DDBJ databases">
        <authorList>
            <person name="Ely B."/>
        </authorList>
    </citation>
    <scope>NUCLEOTIDE SEQUENCE</scope>
</reference>
<protein>
    <submittedName>
        <fullName evidence="1">Uncharacterized protein</fullName>
    </submittedName>
</protein>
<accession>A0AAF0B404</accession>
<name>A0AAF0B404_9CAUD</name>
<dbReference type="Proteomes" id="UP001219750">
    <property type="component" value="Segment"/>
</dbReference>
<dbReference type="EMBL" id="OQ137559">
    <property type="protein sequence ID" value="WCA46221.1"/>
    <property type="molecule type" value="Genomic_DNA"/>
</dbReference>
<sequence>MISRDIASDYLNGCVQGTDPQEALQEALNAHLKLWTDEEKADIYAYIVENEGAAPIADVIHKALNR</sequence>
<evidence type="ECO:0000313" key="2">
    <source>
        <dbReference type="Proteomes" id="UP001219750"/>
    </source>
</evidence>
<gene>
    <name evidence="1" type="primary">DCM_gp026</name>
</gene>
<proteinExistence type="predicted"/>